<dbReference type="InterPro" id="IPR025410">
    <property type="entry name" value="Lant_dehyd"/>
</dbReference>
<dbReference type="EMBL" id="AUZX01016293">
    <property type="protein sequence ID" value="EQD26020.1"/>
    <property type="molecule type" value="Genomic_DNA"/>
</dbReference>
<protein>
    <submittedName>
        <fullName evidence="2">Lanthionine synthetase C family protein</fullName>
    </submittedName>
</protein>
<feature type="non-terminal residue" evidence="2">
    <location>
        <position position="403"/>
    </location>
</feature>
<evidence type="ECO:0000259" key="1">
    <source>
        <dbReference type="Pfam" id="PF13575"/>
    </source>
</evidence>
<feature type="domain" description="Lantibiotic biosynthesis protein dehydration" evidence="1">
    <location>
        <begin position="3"/>
        <end position="243"/>
    </location>
</feature>
<comment type="caution">
    <text evidence="2">The sequence shown here is derived from an EMBL/GenBank/DDBJ whole genome shotgun (WGS) entry which is preliminary data.</text>
</comment>
<gene>
    <name evidence="2" type="ORF">B1A_22043</name>
</gene>
<dbReference type="Pfam" id="PF13575">
    <property type="entry name" value="DUF4135"/>
    <property type="match status" value="1"/>
</dbReference>
<feature type="non-terminal residue" evidence="2">
    <location>
        <position position="1"/>
    </location>
</feature>
<organism evidence="2">
    <name type="scientific">mine drainage metagenome</name>
    <dbReference type="NCBI Taxonomy" id="410659"/>
    <lineage>
        <taxon>unclassified sequences</taxon>
        <taxon>metagenomes</taxon>
        <taxon>ecological metagenomes</taxon>
    </lineage>
</organism>
<proteinExistence type="predicted"/>
<reference evidence="2" key="1">
    <citation type="submission" date="2013-08" db="EMBL/GenBank/DDBJ databases">
        <authorList>
            <person name="Mendez C."/>
            <person name="Richter M."/>
            <person name="Ferrer M."/>
            <person name="Sanchez J."/>
        </authorList>
    </citation>
    <scope>NUCLEOTIDE SEQUENCE</scope>
</reference>
<dbReference type="AlphaFoldDB" id="T0Z8B9"/>
<reference evidence="2" key="2">
    <citation type="journal article" date="2014" name="ISME J.">
        <title>Microbial stratification in low pH oxic and suboxic macroscopic growths along an acid mine drainage.</title>
        <authorList>
            <person name="Mendez-Garcia C."/>
            <person name="Mesa V."/>
            <person name="Sprenger R.R."/>
            <person name="Richter M."/>
            <person name="Diez M.S."/>
            <person name="Solano J."/>
            <person name="Bargiela R."/>
            <person name="Golyshina O.V."/>
            <person name="Manteca A."/>
            <person name="Ramos J.L."/>
            <person name="Gallego J.R."/>
            <person name="Llorente I."/>
            <person name="Martins Dos Santos V.A."/>
            <person name="Jensen O.N."/>
            <person name="Pelaez A.I."/>
            <person name="Sanchez J."/>
            <person name="Ferrer M."/>
        </authorList>
    </citation>
    <scope>NUCLEOTIDE SEQUENCE</scope>
</reference>
<name>T0Z8B9_9ZZZZ</name>
<accession>T0Z8B9</accession>
<sequence length="403" mass="44390">QGIGHWLAIMRLLGGCDFHAENMIAHRSSPVIVDCETLFTPKIKPLPSGYGQAFDNAAELIAGTVLNVGILPGRGMALGWHGVDSSAVGMLPDQQPLLTQLSIEGAGSDEAHIKVSLINAPNSMNHPSPRPELAHFWPDVLMEFDLMTKTLHRLDNNGTLRIMLDKFADCRIRFVPRSTEVYAELGRMLWHPVSLHNETQARRHVFNLLEKMATNVPSAPNKPDVINAEIDELMVGDIPMFTTSVGHGQLDGPQGTHWLSPENLICSTLQHWRVADVKLDIAIIRASLVSAYINDGWTPTEVSLLPEYPRTGELETRRRRLIVNIIDELKSTTIRGQDGTVTWIAPTLNGNSWSVQPLGQDLYSGISGVALLIAAYLREVSADRADAVTGLEVFVCIYTSNFN</sequence>
<evidence type="ECO:0000313" key="2">
    <source>
        <dbReference type="EMBL" id="EQD26020.1"/>
    </source>
</evidence>